<feature type="region of interest" description="Disordered" evidence="1">
    <location>
        <begin position="1"/>
        <end position="32"/>
    </location>
</feature>
<evidence type="ECO:0000256" key="1">
    <source>
        <dbReference type="SAM" id="MobiDB-lite"/>
    </source>
</evidence>
<name>A0AAD7W0Z7_9TELE</name>
<proteinExistence type="predicted"/>
<evidence type="ECO:0000313" key="2">
    <source>
        <dbReference type="EMBL" id="KAJ8371703.1"/>
    </source>
</evidence>
<gene>
    <name evidence="2" type="ORF">AAFF_G00303120</name>
</gene>
<dbReference type="EMBL" id="JAINUG010000436">
    <property type="protein sequence ID" value="KAJ8371703.1"/>
    <property type="molecule type" value="Genomic_DNA"/>
</dbReference>
<dbReference type="Proteomes" id="UP001221898">
    <property type="component" value="Unassembled WGS sequence"/>
</dbReference>
<dbReference type="AlphaFoldDB" id="A0AAD7W0Z7"/>
<keyword evidence="3" id="KW-1185">Reference proteome</keyword>
<accession>A0AAD7W0Z7</accession>
<organism evidence="2 3">
    <name type="scientific">Aldrovandia affinis</name>
    <dbReference type="NCBI Taxonomy" id="143900"/>
    <lineage>
        <taxon>Eukaryota</taxon>
        <taxon>Metazoa</taxon>
        <taxon>Chordata</taxon>
        <taxon>Craniata</taxon>
        <taxon>Vertebrata</taxon>
        <taxon>Euteleostomi</taxon>
        <taxon>Actinopterygii</taxon>
        <taxon>Neopterygii</taxon>
        <taxon>Teleostei</taxon>
        <taxon>Notacanthiformes</taxon>
        <taxon>Halosauridae</taxon>
        <taxon>Aldrovandia</taxon>
    </lineage>
</organism>
<evidence type="ECO:0000313" key="3">
    <source>
        <dbReference type="Proteomes" id="UP001221898"/>
    </source>
</evidence>
<sequence length="116" mass="12406">MARMRVGLPPPEVSVPTGGLPDLRGPRDDEKTRDPWCPRCGACGAMSRVQERIAREGRAVGVRRRRSRCGACGAMSRVQERIAREGRAVGVRRAAESVRAEAAVGAARAAGAMKVL</sequence>
<reference evidence="2" key="1">
    <citation type="journal article" date="2023" name="Science">
        <title>Genome structures resolve the early diversification of teleost fishes.</title>
        <authorList>
            <person name="Parey E."/>
            <person name="Louis A."/>
            <person name="Montfort J."/>
            <person name="Bouchez O."/>
            <person name="Roques C."/>
            <person name="Iampietro C."/>
            <person name="Lluch J."/>
            <person name="Castinel A."/>
            <person name="Donnadieu C."/>
            <person name="Desvignes T."/>
            <person name="Floi Bucao C."/>
            <person name="Jouanno E."/>
            <person name="Wen M."/>
            <person name="Mejri S."/>
            <person name="Dirks R."/>
            <person name="Jansen H."/>
            <person name="Henkel C."/>
            <person name="Chen W.J."/>
            <person name="Zahm M."/>
            <person name="Cabau C."/>
            <person name="Klopp C."/>
            <person name="Thompson A.W."/>
            <person name="Robinson-Rechavi M."/>
            <person name="Braasch I."/>
            <person name="Lecointre G."/>
            <person name="Bobe J."/>
            <person name="Postlethwait J.H."/>
            <person name="Berthelot C."/>
            <person name="Roest Crollius H."/>
            <person name="Guiguen Y."/>
        </authorList>
    </citation>
    <scope>NUCLEOTIDE SEQUENCE</scope>
    <source>
        <strain evidence="2">NC1722</strain>
    </source>
</reference>
<protein>
    <submittedName>
        <fullName evidence="2">Uncharacterized protein</fullName>
    </submittedName>
</protein>
<comment type="caution">
    <text evidence="2">The sequence shown here is derived from an EMBL/GenBank/DDBJ whole genome shotgun (WGS) entry which is preliminary data.</text>
</comment>